<proteinExistence type="predicted"/>
<name>A0A4V3VLS2_9EURY</name>
<dbReference type="RefSeq" id="WP_141462673.1">
    <property type="nucleotide sequence ID" value="NZ_RBZW01000003.1"/>
</dbReference>
<gene>
    <name evidence="3" type="ORF">D8Y22_00915</name>
</gene>
<evidence type="ECO:0000259" key="2">
    <source>
        <dbReference type="Pfam" id="PF24035"/>
    </source>
</evidence>
<dbReference type="EMBL" id="RBZW01000003">
    <property type="protein sequence ID" value="THE66717.1"/>
    <property type="molecule type" value="Genomic_DNA"/>
</dbReference>
<dbReference type="Pfam" id="PF24035">
    <property type="entry name" value="DUF7344"/>
    <property type="match status" value="1"/>
</dbReference>
<dbReference type="Proteomes" id="UP000318864">
    <property type="component" value="Unassembled WGS sequence"/>
</dbReference>
<evidence type="ECO:0000256" key="1">
    <source>
        <dbReference type="SAM" id="MobiDB-lite"/>
    </source>
</evidence>
<reference evidence="3 4" key="1">
    <citation type="submission" date="2018-10" db="EMBL/GenBank/DDBJ databases">
        <title>Natronolimnobius sp. XQ-INN 246 isolated from Inner Mongolia Autonomous Region of China.</title>
        <authorList>
            <person name="Xue Q."/>
        </authorList>
    </citation>
    <scope>NUCLEOTIDE SEQUENCE [LARGE SCALE GENOMIC DNA]</scope>
    <source>
        <strain evidence="3 4">XQ-INN 246</strain>
    </source>
</reference>
<keyword evidence="4" id="KW-1185">Reference proteome</keyword>
<evidence type="ECO:0000313" key="4">
    <source>
        <dbReference type="Proteomes" id="UP000318864"/>
    </source>
</evidence>
<evidence type="ECO:0000313" key="3">
    <source>
        <dbReference type="EMBL" id="THE66717.1"/>
    </source>
</evidence>
<protein>
    <recommendedName>
        <fullName evidence="2">DUF7344 domain-containing protein</fullName>
    </recommendedName>
</protein>
<dbReference type="InterPro" id="IPR055768">
    <property type="entry name" value="DUF7344"/>
</dbReference>
<organism evidence="3 4">
    <name type="scientific">Salinadaptatus halalkaliphilus</name>
    <dbReference type="NCBI Taxonomy" id="2419781"/>
    <lineage>
        <taxon>Archaea</taxon>
        <taxon>Methanobacteriati</taxon>
        <taxon>Methanobacteriota</taxon>
        <taxon>Stenosarchaea group</taxon>
        <taxon>Halobacteria</taxon>
        <taxon>Halobacteriales</taxon>
        <taxon>Natrialbaceae</taxon>
        <taxon>Salinadaptatus</taxon>
    </lineage>
</organism>
<feature type="compositionally biased region" description="Acidic residues" evidence="1">
    <location>
        <begin position="7"/>
        <end position="16"/>
    </location>
</feature>
<dbReference type="OrthoDB" id="177799at2157"/>
<feature type="region of interest" description="Disordered" evidence="1">
    <location>
        <begin position="1"/>
        <end position="21"/>
    </location>
</feature>
<feature type="domain" description="DUF7344" evidence="2">
    <location>
        <begin position="23"/>
        <end position="96"/>
    </location>
</feature>
<comment type="caution">
    <text evidence="3">The sequence shown here is derived from an EMBL/GenBank/DDBJ whole genome shotgun (WGS) entry which is preliminary data.</text>
</comment>
<dbReference type="InterPro" id="IPR036388">
    <property type="entry name" value="WH-like_DNA-bd_sf"/>
</dbReference>
<dbReference type="AlphaFoldDB" id="A0A4V3VLS2"/>
<sequence length="116" mass="13209">MKSYAIDPDDGTDSPDIDPTTMFDVLSNERRQHALRYLSHKPAAVPLGDVAEYIAVHEGEPTRDRYERVLTGLYHLHLPHLLEAALVTYDDDQQTVGLRVDDDELRPYFDLLTTAE</sequence>
<accession>A0A4V3VLS2</accession>
<dbReference type="Gene3D" id="1.10.10.10">
    <property type="entry name" value="Winged helix-like DNA-binding domain superfamily/Winged helix DNA-binding domain"/>
    <property type="match status" value="1"/>
</dbReference>